<name>A0A6J6HVC5_9ZZZZ</name>
<sequence>MADLRRIDMNLIAVLDAILTEMNLTRAGEMVGMTQPAVSGALARLRQQFDDPLLIRVGRNFVLTEKAEALKPLVAEAMVEIARTFEIMPNFEPQTSTRTFSIAASDYALSQMTSTLLGLINEVAPNVNVDFVELPTDRSVSAVDLLRRDVIISAAGVGIAGKHKSLFSDTFVCIADAKNERLKNGAFDIEDLKEMRLARVTFGERAGTPVDVLLSEAGIVAKEAIAVRGFLPIPFAVADSNMFGFVPERVAKQFAPQLGLVIAKTPLPTLNLIEAVHWHPSKNEDPAIKWLVSMLLKTSEIVDSEDETDS</sequence>
<dbReference type="InterPro" id="IPR036388">
    <property type="entry name" value="WH-like_DNA-bd_sf"/>
</dbReference>
<keyword evidence="3" id="KW-0238">DNA-binding</keyword>
<accession>A0A6J6HVC5</accession>
<dbReference type="Gene3D" id="1.10.10.10">
    <property type="entry name" value="Winged helix-like DNA-binding domain superfamily/Winged helix DNA-binding domain"/>
    <property type="match status" value="1"/>
</dbReference>
<dbReference type="EMBL" id="CAEZVD010000018">
    <property type="protein sequence ID" value="CAB4618071.1"/>
    <property type="molecule type" value="Genomic_DNA"/>
</dbReference>
<gene>
    <name evidence="6" type="ORF">UFOPK1909_00342</name>
</gene>
<dbReference type="PRINTS" id="PR00039">
    <property type="entry name" value="HTHLYSR"/>
</dbReference>
<keyword evidence="2" id="KW-0805">Transcription regulation</keyword>
<dbReference type="InterPro" id="IPR050389">
    <property type="entry name" value="LysR-type_TF"/>
</dbReference>
<evidence type="ECO:0000256" key="3">
    <source>
        <dbReference type="ARBA" id="ARBA00023125"/>
    </source>
</evidence>
<evidence type="ECO:0000256" key="1">
    <source>
        <dbReference type="ARBA" id="ARBA00009437"/>
    </source>
</evidence>
<evidence type="ECO:0000259" key="5">
    <source>
        <dbReference type="PROSITE" id="PS50931"/>
    </source>
</evidence>
<evidence type="ECO:0000256" key="2">
    <source>
        <dbReference type="ARBA" id="ARBA00023015"/>
    </source>
</evidence>
<dbReference type="PANTHER" id="PTHR30118">
    <property type="entry name" value="HTH-TYPE TRANSCRIPTIONAL REGULATOR LEUO-RELATED"/>
    <property type="match status" value="1"/>
</dbReference>
<dbReference type="GO" id="GO:0003700">
    <property type="term" value="F:DNA-binding transcription factor activity"/>
    <property type="evidence" value="ECO:0007669"/>
    <property type="project" value="InterPro"/>
</dbReference>
<dbReference type="Gene3D" id="3.40.190.10">
    <property type="entry name" value="Periplasmic binding protein-like II"/>
    <property type="match status" value="2"/>
</dbReference>
<evidence type="ECO:0000256" key="4">
    <source>
        <dbReference type="ARBA" id="ARBA00023163"/>
    </source>
</evidence>
<evidence type="ECO:0000313" key="6">
    <source>
        <dbReference type="EMBL" id="CAB4618071.1"/>
    </source>
</evidence>
<feature type="domain" description="HTH lysR-type" evidence="5">
    <location>
        <begin position="7"/>
        <end position="64"/>
    </location>
</feature>
<organism evidence="6">
    <name type="scientific">freshwater metagenome</name>
    <dbReference type="NCBI Taxonomy" id="449393"/>
    <lineage>
        <taxon>unclassified sequences</taxon>
        <taxon>metagenomes</taxon>
        <taxon>ecological metagenomes</taxon>
    </lineage>
</organism>
<protein>
    <submittedName>
        <fullName evidence="6">Unannotated protein</fullName>
    </submittedName>
</protein>
<dbReference type="SUPFAM" id="SSF53850">
    <property type="entry name" value="Periplasmic binding protein-like II"/>
    <property type="match status" value="1"/>
</dbReference>
<dbReference type="InterPro" id="IPR000847">
    <property type="entry name" value="LysR_HTH_N"/>
</dbReference>
<dbReference type="PANTHER" id="PTHR30118:SF15">
    <property type="entry name" value="TRANSCRIPTIONAL REGULATORY PROTEIN"/>
    <property type="match status" value="1"/>
</dbReference>
<dbReference type="InterPro" id="IPR036390">
    <property type="entry name" value="WH_DNA-bd_sf"/>
</dbReference>
<comment type="similarity">
    <text evidence="1">Belongs to the LysR transcriptional regulatory family.</text>
</comment>
<dbReference type="InterPro" id="IPR005119">
    <property type="entry name" value="LysR_subst-bd"/>
</dbReference>
<dbReference type="Pfam" id="PF00126">
    <property type="entry name" value="HTH_1"/>
    <property type="match status" value="1"/>
</dbReference>
<dbReference type="PROSITE" id="PS50931">
    <property type="entry name" value="HTH_LYSR"/>
    <property type="match status" value="1"/>
</dbReference>
<dbReference type="CDD" id="cd08417">
    <property type="entry name" value="PBP2_Nitroaromatics_like"/>
    <property type="match status" value="1"/>
</dbReference>
<dbReference type="SUPFAM" id="SSF46785">
    <property type="entry name" value="Winged helix' DNA-binding domain"/>
    <property type="match status" value="1"/>
</dbReference>
<dbReference type="GO" id="GO:0003677">
    <property type="term" value="F:DNA binding"/>
    <property type="evidence" value="ECO:0007669"/>
    <property type="project" value="UniProtKB-KW"/>
</dbReference>
<reference evidence="6" key="1">
    <citation type="submission" date="2020-05" db="EMBL/GenBank/DDBJ databases">
        <authorList>
            <person name="Chiriac C."/>
            <person name="Salcher M."/>
            <person name="Ghai R."/>
            <person name="Kavagutti S V."/>
        </authorList>
    </citation>
    <scope>NUCLEOTIDE SEQUENCE</scope>
</reference>
<dbReference type="InterPro" id="IPR037402">
    <property type="entry name" value="YidZ_PBP2"/>
</dbReference>
<proteinExistence type="inferred from homology"/>
<dbReference type="Pfam" id="PF03466">
    <property type="entry name" value="LysR_substrate"/>
    <property type="match status" value="1"/>
</dbReference>
<dbReference type="AlphaFoldDB" id="A0A6J6HVC5"/>
<keyword evidence="4" id="KW-0804">Transcription</keyword>